<dbReference type="SUPFAM" id="SSF54909">
    <property type="entry name" value="Dimeric alpha+beta barrel"/>
    <property type="match status" value="1"/>
</dbReference>
<reference evidence="4 5" key="1">
    <citation type="submission" date="2019-05" db="EMBL/GenBank/DDBJ databases">
        <title>Draft genome sequence of Actinomadura sp. 14C53.</title>
        <authorList>
            <person name="Saricaoglu S."/>
            <person name="Isik K."/>
        </authorList>
    </citation>
    <scope>NUCLEOTIDE SEQUENCE [LARGE SCALE GENOMIC DNA]</scope>
    <source>
        <strain evidence="4 5">14C53</strain>
    </source>
</reference>
<keyword evidence="5" id="KW-1185">Reference proteome</keyword>
<dbReference type="Gene3D" id="3.30.70.1060">
    <property type="entry name" value="Dimeric alpha+beta barrel"/>
    <property type="match status" value="1"/>
</dbReference>
<dbReference type="Proteomes" id="UP000309174">
    <property type="component" value="Unassembled WGS sequence"/>
</dbReference>
<dbReference type="OrthoDB" id="668782at2"/>
<dbReference type="InterPro" id="IPR011008">
    <property type="entry name" value="Dimeric_a/b-barrel"/>
</dbReference>
<protein>
    <recommendedName>
        <fullName evidence="3">YCII-related domain-containing protein</fullName>
    </recommendedName>
</protein>
<evidence type="ECO:0000259" key="3">
    <source>
        <dbReference type="Pfam" id="PF03795"/>
    </source>
</evidence>
<evidence type="ECO:0000313" key="4">
    <source>
        <dbReference type="EMBL" id="TMR02165.1"/>
    </source>
</evidence>
<sequence length="120" mass="12694">MTKYMLSAHSVEGQSPPPMSPEDVQQVTKQVLALEGEMKEAGVWVFGGRLHGPDTATVVRALGQQVITTDGPFVEAREHLGGLYILEAADLDAALSWAAKVTSIVGAPIEVRPFAGLPEG</sequence>
<dbReference type="RefSeq" id="WP_138645391.1">
    <property type="nucleotide sequence ID" value="NZ_VCKW01000054.1"/>
</dbReference>
<dbReference type="PANTHER" id="PTHR35174:SF3">
    <property type="entry name" value="BLL7171 PROTEIN"/>
    <property type="match status" value="1"/>
</dbReference>
<dbReference type="InterPro" id="IPR005545">
    <property type="entry name" value="YCII"/>
</dbReference>
<dbReference type="Pfam" id="PF03795">
    <property type="entry name" value="YCII"/>
    <property type="match status" value="1"/>
</dbReference>
<gene>
    <name evidence="4" type="ORF">ETD83_13165</name>
</gene>
<proteinExistence type="inferred from homology"/>
<dbReference type="EMBL" id="VCKW01000054">
    <property type="protein sequence ID" value="TMR02165.1"/>
    <property type="molecule type" value="Genomic_DNA"/>
</dbReference>
<organism evidence="4 5">
    <name type="scientific">Actinomadura soli</name>
    <dbReference type="NCBI Taxonomy" id="2508997"/>
    <lineage>
        <taxon>Bacteria</taxon>
        <taxon>Bacillati</taxon>
        <taxon>Actinomycetota</taxon>
        <taxon>Actinomycetes</taxon>
        <taxon>Streptosporangiales</taxon>
        <taxon>Thermomonosporaceae</taxon>
        <taxon>Actinomadura</taxon>
    </lineage>
</organism>
<evidence type="ECO:0000256" key="2">
    <source>
        <dbReference type="SAM" id="MobiDB-lite"/>
    </source>
</evidence>
<dbReference type="AlphaFoldDB" id="A0A5C4JEQ1"/>
<comment type="similarity">
    <text evidence="1">Belongs to the YciI family.</text>
</comment>
<dbReference type="PANTHER" id="PTHR35174">
    <property type="entry name" value="BLL7171 PROTEIN-RELATED"/>
    <property type="match status" value="1"/>
</dbReference>
<evidence type="ECO:0000313" key="5">
    <source>
        <dbReference type="Proteomes" id="UP000309174"/>
    </source>
</evidence>
<comment type="caution">
    <text evidence="4">The sequence shown here is derived from an EMBL/GenBank/DDBJ whole genome shotgun (WGS) entry which is preliminary data.</text>
</comment>
<name>A0A5C4JEQ1_9ACTN</name>
<accession>A0A5C4JEQ1</accession>
<feature type="domain" description="YCII-related" evidence="3">
    <location>
        <begin position="4"/>
        <end position="101"/>
    </location>
</feature>
<evidence type="ECO:0000256" key="1">
    <source>
        <dbReference type="ARBA" id="ARBA00007689"/>
    </source>
</evidence>
<feature type="region of interest" description="Disordered" evidence="2">
    <location>
        <begin position="1"/>
        <end position="23"/>
    </location>
</feature>